<evidence type="ECO:0000313" key="6">
    <source>
        <dbReference type="EMBL" id="AOH82808.1"/>
    </source>
</evidence>
<evidence type="ECO:0000256" key="3">
    <source>
        <dbReference type="ARBA" id="ARBA00023004"/>
    </source>
</evidence>
<accession>A0A1B3Z5V2</accession>
<dbReference type="InterPro" id="IPR017941">
    <property type="entry name" value="Rieske_2Fe-2S"/>
</dbReference>
<organism evidence="6 7">
    <name type="scientific">Sphingomonas panacis</name>
    <dbReference type="NCBI Taxonomy" id="1560345"/>
    <lineage>
        <taxon>Bacteria</taxon>
        <taxon>Pseudomonadati</taxon>
        <taxon>Pseudomonadota</taxon>
        <taxon>Alphaproteobacteria</taxon>
        <taxon>Sphingomonadales</taxon>
        <taxon>Sphingomonadaceae</taxon>
        <taxon>Sphingomonas</taxon>
    </lineage>
</organism>
<dbReference type="OrthoDB" id="9800776at2"/>
<keyword evidence="3" id="KW-0408">Iron</keyword>
<keyword evidence="7" id="KW-1185">Reference proteome</keyword>
<dbReference type="Proteomes" id="UP000094256">
    <property type="component" value="Chromosome"/>
</dbReference>
<dbReference type="InterPro" id="IPR036922">
    <property type="entry name" value="Rieske_2Fe-2S_sf"/>
</dbReference>
<dbReference type="GO" id="GO:0051537">
    <property type="term" value="F:2 iron, 2 sulfur cluster binding"/>
    <property type="evidence" value="ECO:0007669"/>
    <property type="project" value="UniProtKB-KW"/>
</dbReference>
<evidence type="ECO:0000256" key="2">
    <source>
        <dbReference type="ARBA" id="ARBA00022723"/>
    </source>
</evidence>
<dbReference type="EMBL" id="CP014168">
    <property type="protein sequence ID" value="AOH82808.1"/>
    <property type="molecule type" value="Genomic_DNA"/>
</dbReference>
<evidence type="ECO:0000256" key="4">
    <source>
        <dbReference type="ARBA" id="ARBA00023014"/>
    </source>
</evidence>
<gene>
    <name evidence="6" type="ORF">AWL63_01250</name>
</gene>
<name>A0A1B3Z5V2_9SPHN</name>
<dbReference type="RefSeq" id="WP_069203393.1">
    <property type="nucleotide sequence ID" value="NZ_CP014168.1"/>
</dbReference>
<dbReference type="PANTHER" id="PTHR40261">
    <property type="match status" value="1"/>
</dbReference>
<dbReference type="STRING" id="1560345.AWL63_01250"/>
<proteinExistence type="predicted"/>
<feature type="domain" description="Rieske" evidence="5">
    <location>
        <begin position="14"/>
        <end position="122"/>
    </location>
</feature>
<dbReference type="PROSITE" id="PS51296">
    <property type="entry name" value="RIESKE"/>
    <property type="match status" value="1"/>
</dbReference>
<keyword evidence="2" id="KW-0479">Metal-binding</keyword>
<evidence type="ECO:0000259" key="5">
    <source>
        <dbReference type="PROSITE" id="PS51296"/>
    </source>
</evidence>
<dbReference type="CDD" id="cd03467">
    <property type="entry name" value="Rieske"/>
    <property type="match status" value="1"/>
</dbReference>
<dbReference type="Pfam" id="PF00355">
    <property type="entry name" value="Rieske"/>
    <property type="match status" value="1"/>
</dbReference>
<evidence type="ECO:0000256" key="1">
    <source>
        <dbReference type="ARBA" id="ARBA00022714"/>
    </source>
</evidence>
<dbReference type="AlphaFoldDB" id="A0A1B3Z5V2"/>
<dbReference type="SUPFAM" id="SSF50022">
    <property type="entry name" value="ISP domain"/>
    <property type="match status" value="1"/>
</dbReference>
<dbReference type="Gene3D" id="2.102.10.10">
    <property type="entry name" value="Rieske [2Fe-2S] iron-sulphur domain"/>
    <property type="match status" value="1"/>
</dbReference>
<protein>
    <submittedName>
        <fullName evidence="6">2Fe-2S ferredoxin</fullName>
    </submittedName>
</protein>
<dbReference type="GO" id="GO:0046872">
    <property type="term" value="F:metal ion binding"/>
    <property type="evidence" value="ECO:0007669"/>
    <property type="project" value="UniProtKB-KW"/>
</dbReference>
<keyword evidence="4" id="KW-0411">Iron-sulfur</keyword>
<keyword evidence="1" id="KW-0001">2Fe-2S</keyword>
<sequence>MPAETRLYATPPGLKLAPLADIADGTARGFRLRLKTGRFDGFVVRSGDSVTGYVDLCPHAGVPLAAQPDSYQVHTVSTGLLVACTWHGALFRAEDGVCVAGPCVKQQLQSWPVEVRNGTILTARSGPPPWWRRLLGRT</sequence>
<reference evidence="6 7" key="1">
    <citation type="submission" date="2016-01" db="EMBL/GenBank/DDBJ databases">
        <title>Complete genome and mega plasmid sequence of Sphingomonas panacis DCY99 elicits systemic resistance in rice to Xanthomonas oryzae.</title>
        <authorList>
            <person name="Kim Y.J."/>
            <person name="Yang D.C."/>
            <person name="Sing P."/>
        </authorList>
    </citation>
    <scope>NUCLEOTIDE SEQUENCE [LARGE SCALE GENOMIC DNA]</scope>
    <source>
        <strain evidence="6 7">DCY99</strain>
    </source>
</reference>
<dbReference type="KEGG" id="span:AWL63_01250"/>
<evidence type="ECO:0000313" key="7">
    <source>
        <dbReference type="Proteomes" id="UP000094256"/>
    </source>
</evidence>
<dbReference type="PANTHER" id="PTHR40261:SF1">
    <property type="entry name" value="RIESKE DOMAIN-CONTAINING PROTEIN"/>
    <property type="match status" value="1"/>
</dbReference>